<evidence type="ECO:0000313" key="1">
    <source>
        <dbReference type="EMBL" id="AHX21389.1"/>
    </source>
</evidence>
<reference evidence="1 2" key="1">
    <citation type="submission" date="2014-03" db="EMBL/GenBank/DDBJ databases">
        <title>The Complete Genome Sequence of Bacillus bombyseptieus.</title>
        <authorList>
            <person name="Cheng T."/>
            <person name="Lin P."/>
            <person name="Jin S."/>
            <person name="Wu Y."/>
            <person name="Fu B."/>
            <person name="Long R."/>
            <person name="Liu D."/>
            <person name="Guo Y."/>
            <person name="Peng L."/>
            <person name="Xia Q."/>
        </authorList>
    </citation>
    <scope>NUCLEOTIDE SEQUENCE [LARGE SCALE GENOMIC DNA]</scope>
    <source>
        <strain evidence="2">wang</strain>
    </source>
</reference>
<sequence length="40" mass="4305">MIAGGTMKHAGVDMSKPDAIRKAVSYVGSLIDKLEHSYQV</sequence>
<organism evidence="1 2">
    <name type="scientific">Bacillus bombysepticus str. Wang</name>
    <dbReference type="NCBI Taxonomy" id="1330043"/>
    <lineage>
        <taxon>Bacteria</taxon>
        <taxon>Bacillati</taxon>
        <taxon>Bacillota</taxon>
        <taxon>Bacilli</taxon>
        <taxon>Bacillales</taxon>
        <taxon>Bacillaceae</taxon>
        <taxon>Bacillus</taxon>
        <taxon>Bacillus cereus group</taxon>
    </lineage>
</organism>
<protein>
    <submittedName>
        <fullName evidence="1">Oligoendopeptidase F</fullName>
    </submittedName>
</protein>
<keyword evidence="2" id="KW-1185">Reference proteome</keyword>
<gene>
    <name evidence="1" type="ORF">CY96_26400</name>
</gene>
<dbReference type="AlphaFoldDB" id="A0A9W3L921"/>
<dbReference type="EMBL" id="CP007512">
    <property type="protein sequence ID" value="AHX21389.1"/>
    <property type="molecule type" value="Genomic_DNA"/>
</dbReference>
<accession>A0A9W3L921</accession>
<proteinExistence type="predicted"/>
<name>A0A9W3L921_9BACI</name>
<dbReference type="Proteomes" id="UP000031778">
    <property type="component" value="Chromosome"/>
</dbReference>
<evidence type="ECO:0000313" key="2">
    <source>
        <dbReference type="Proteomes" id="UP000031778"/>
    </source>
</evidence>
<dbReference type="KEGG" id="bby:CY96_26400"/>